<dbReference type="SUPFAM" id="SSF51735">
    <property type="entry name" value="NAD(P)-binding Rossmann-fold domains"/>
    <property type="match status" value="1"/>
</dbReference>
<dbReference type="EMBL" id="CAJVPI010002791">
    <property type="protein sequence ID" value="CAG8649560.1"/>
    <property type="molecule type" value="Genomic_DNA"/>
</dbReference>
<accession>A0A9N9DVP9</accession>
<protein>
    <submittedName>
        <fullName evidence="1">5670_t:CDS:1</fullName>
    </submittedName>
</protein>
<comment type="caution">
    <text evidence="1">The sequence shown here is derived from an EMBL/GenBank/DDBJ whole genome shotgun (WGS) entry which is preliminary data.</text>
</comment>
<dbReference type="AlphaFoldDB" id="A0A9N9DVP9"/>
<dbReference type="Proteomes" id="UP000789739">
    <property type="component" value="Unassembled WGS sequence"/>
</dbReference>
<evidence type="ECO:0000313" key="1">
    <source>
        <dbReference type="EMBL" id="CAG8649560.1"/>
    </source>
</evidence>
<dbReference type="OrthoDB" id="438291at2759"/>
<dbReference type="InterPro" id="IPR036291">
    <property type="entry name" value="NAD(P)-bd_dom_sf"/>
</dbReference>
<name>A0A9N9DVP9_9GLOM</name>
<organism evidence="1 2">
    <name type="scientific">Paraglomus brasilianum</name>
    <dbReference type="NCBI Taxonomy" id="144538"/>
    <lineage>
        <taxon>Eukaryota</taxon>
        <taxon>Fungi</taxon>
        <taxon>Fungi incertae sedis</taxon>
        <taxon>Mucoromycota</taxon>
        <taxon>Glomeromycotina</taxon>
        <taxon>Glomeromycetes</taxon>
        <taxon>Paraglomerales</taxon>
        <taxon>Paraglomeraceae</taxon>
        <taxon>Paraglomus</taxon>
    </lineage>
</organism>
<keyword evidence="2" id="KW-1185">Reference proteome</keyword>
<sequence length="192" mass="21320">METIKKDRKKTKHGVLINLRVGSPPLKLPRKQLRFLKLGQEHIQLVFVEVARCNILHRQYGTTALPAKIALIGACGYTGHNLIALVNKNPHLSQKKNGEVDCWVVALPNGVCAPFVEAAEVLALTIDSRTSGTVYPNSATREAMPTCFIAKDGKLFQRQSYSLQSYEPIHEHTILAQLSIFTHVAPSSKELR</sequence>
<evidence type="ECO:0000313" key="2">
    <source>
        <dbReference type="Proteomes" id="UP000789739"/>
    </source>
</evidence>
<reference evidence="1" key="1">
    <citation type="submission" date="2021-06" db="EMBL/GenBank/DDBJ databases">
        <authorList>
            <person name="Kallberg Y."/>
            <person name="Tangrot J."/>
            <person name="Rosling A."/>
        </authorList>
    </citation>
    <scope>NUCLEOTIDE SEQUENCE</scope>
    <source>
        <strain evidence="1">BR232B</strain>
    </source>
</reference>
<gene>
    <name evidence="1" type="ORF">PBRASI_LOCUS10200</name>
</gene>
<proteinExistence type="predicted"/>